<evidence type="ECO:0000256" key="11">
    <source>
        <dbReference type="ARBA" id="ARBA00022881"/>
    </source>
</evidence>
<evidence type="ECO:0000256" key="5">
    <source>
        <dbReference type="ARBA" id="ARBA00022741"/>
    </source>
</evidence>
<keyword evidence="10" id="KW-0067">ATP-binding</keyword>
<evidence type="ECO:0000256" key="9">
    <source>
        <dbReference type="ARBA" id="ARBA00022833"/>
    </source>
</evidence>
<feature type="compositionally biased region" description="Basic and acidic residues" evidence="17">
    <location>
        <begin position="755"/>
        <end position="765"/>
    </location>
</feature>
<evidence type="ECO:0000256" key="14">
    <source>
        <dbReference type="ARBA" id="ARBA00038000"/>
    </source>
</evidence>
<dbReference type="Gene3D" id="1.20.1580.10">
    <property type="entry name" value="ABC transporter ATPase like domain"/>
    <property type="match status" value="2"/>
</dbReference>
<dbReference type="GO" id="GO:0006281">
    <property type="term" value="P:DNA repair"/>
    <property type="evidence" value="ECO:0007669"/>
    <property type="project" value="UniProtKB-KW"/>
</dbReference>
<keyword evidence="5" id="KW-0547">Nucleotide-binding</keyword>
<dbReference type="Pfam" id="PF00005">
    <property type="entry name" value="ABC_tran"/>
    <property type="match status" value="1"/>
</dbReference>
<dbReference type="EMBL" id="BSRZ01000028">
    <property type="protein sequence ID" value="GLW67593.1"/>
    <property type="molecule type" value="Genomic_DNA"/>
</dbReference>
<evidence type="ECO:0000256" key="13">
    <source>
        <dbReference type="ARBA" id="ARBA00023204"/>
    </source>
</evidence>
<dbReference type="Proteomes" id="UP001165124">
    <property type="component" value="Unassembled WGS sequence"/>
</dbReference>
<dbReference type="GO" id="GO:0005737">
    <property type="term" value="C:cytoplasm"/>
    <property type="evidence" value="ECO:0007669"/>
    <property type="project" value="UniProtKB-SubCell"/>
</dbReference>
<dbReference type="Pfam" id="PF17755">
    <property type="entry name" value="UvrA_DNA-bind"/>
    <property type="match status" value="1"/>
</dbReference>
<accession>A0A9W6UYV1</accession>
<dbReference type="SUPFAM" id="SSF52540">
    <property type="entry name" value="P-loop containing nucleoside triphosphate hydrolases"/>
    <property type="match status" value="2"/>
</dbReference>
<feature type="domain" description="ABC transporter" evidence="18">
    <location>
        <begin position="1"/>
        <end position="438"/>
    </location>
</feature>
<evidence type="ECO:0000256" key="12">
    <source>
        <dbReference type="ARBA" id="ARBA00023125"/>
    </source>
</evidence>
<keyword evidence="3" id="KW-0479">Metal-binding</keyword>
<reference evidence="19" key="1">
    <citation type="submission" date="2023-02" db="EMBL/GenBank/DDBJ databases">
        <title>Actinomadura rubrobrunea NBRC 14622.</title>
        <authorList>
            <person name="Ichikawa N."/>
            <person name="Sato H."/>
            <person name="Tonouchi N."/>
        </authorList>
    </citation>
    <scope>NUCLEOTIDE SEQUENCE</scope>
    <source>
        <strain evidence="19">NBRC 14622</strain>
    </source>
</reference>
<dbReference type="GO" id="GO:0016887">
    <property type="term" value="F:ATP hydrolysis activity"/>
    <property type="evidence" value="ECO:0007669"/>
    <property type="project" value="InterPro"/>
</dbReference>
<dbReference type="GO" id="GO:0008270">
    <property type="term" value="F:zinc ion binding"/>
    <property type="evidence" value="ECO:0007669"/>
    <property type="project" value="UniProtKB-KW"/>
</dbReference>
<keyword evidence="7" id="KW-0228">DNA excision</keyword>
<evidence type="ECO:0000313" key="20">
    <source>
        <dbReference type="Proteomes" id="UP001165124"/>
    </source>
</evidence>
<protein>
    <recommendedName>
        <fullName evidence="15">UvrABC system protein A</fullName>
    </recommendedName>
    <alternativeName>
        <fullName evidence="16">Excinuclease ABC subunit A</fullName>
    </alternativeName>
</protein>
<evidence type="ECO:0000256" key="1">
    <source>
        <dbReference type="ARBA" id="ARBA00004496"/>
    </source>
</evidence>
<feature type="compositionally biased region" description="Acidic residues" evidence="17">
    <location>
        <begin position="775"/>
        <end position="788"/>
    </location>
</feature>
<dbReference type="PROSITE" id="PS50893">
    <property type="entry name" value="ABC_TRANSPORTER_2"/>
    <property type="match status" value="2"/>
</dbReference>
<dbReference type="InterPro" id="IPR041552">
    <property type="entry name" value="UvrA_DNA-bd"/>
</dbReference>
<keyword evidence="4" id="KW-0677">Repeat</keyword>
<keyword evidence="2" id="KW-0963">Cytoplasm</keyword>
<keyword evidence="6" id="KW-0227">DNA damage</keyword>
<dbReference type="Gene3D" id="1.10.8.280">
    <property type="entry name" value="ABC transporter ATPase domain-like"/>
    <property type="match status" value="1"/>
</dbReference>
<keyword evidence="12" id="KW-0238">DNA-binding</keyword>
<keyword evidence="20" id="KW-1185">Reference proteome</keyword>
<feature type="domain" description="ABC transporter" evidence="18">
    <location>
        <begin position="452"/>
        <end position="743"/>
    </location>
</feature>
<dbReference type="Gene3D" id="3.40.50.300">
    <property type="entry name" value="P-loop containing nucleotide triphosphate hydrolases"/>
    <property type="match status" value="2"/>
</dbReference>
<dbReference type="InterPro" id="IPR003439">
    <property type="entry name" value="ABC_transporter-like_ATP-bd"/>
</dbReference>
<evidence type="ECO:0000256" key="3">
    <source>
        <dbReference type="ARBA" id="ARBA00022723"/>
    </source>
</evidence>
<evidence type="ECO:0000259" key="18">
    <source>
        <dbReference type="PROSITE" id="PS50893"/>
    </source>
</evidence>
<evidence type="ECO:0000256" key="17">
    <source>
        <dbReference type="SAM" id="MobiDB-lite"/>
    </source>
</evidence>
<proteinExistence type="inferred from homology"/>
<feature type="region of interest" description="Disordered" evidence="17">
    <location>
        <begin position="755"/>
        <end position="795"/>
    </location>
</feature>
<dbReference type="AlphaFoldDB" id="A0A9W6UYV1"/>
<sequence length="795" mass="85780">MRRDHIVIEGARQNNLKNITLRIPKERIVVFTGVSGSGKSSVVFDTVAAESRRQLGEMFSWFVRNRMPRQERPDADVIANLAPAVVVDQRPLGANSRSTVGTVTDINAVLRVLFSRYAHPSAGEAAAYSFNDPDGMCPECDGLGRVARMDVGKMLDTSKSLNDGAIRFAPFGVGTFPWQLYAESGLFDPDKPLREFTPEEMDLLLHGKGFRVPRRNRTGEMGHNAYEGIAERFHRLYVERGLDTLPDRQRREALAMIIDAVCPACRGDRLNAAARAAKIDGLGIADYCRMEISELITVLDGVDDPVGAPVAQAALTRLRRLEAVGLGHLSLDRPTATVSGGEGQRLKVVRHLGSSLTGLTYIFDEPSVGMHPGDVARLGELLAELRDRGNTVLVVDHDPDVIAIADHVIDMGPGAGARGGRVVFQGPVAALRRADTLTARHLRRRTPPKRDVRRPAGRLTVADARTHNLDGITVDFPTGVLTVVTGVAGSGKSTLVNHELVPRHPEAIVVDQSPIAASRRACPATYLGVMDHLRRLFAKASGADPGLFSHNAAGACPACDGNGVIVTDLAFMDPVTTTCRACGGSRYRPEALAHTLRGLTIADVLALTARQALDVFPERPVAARLRALSDVGLDYLRLGQPLTTLSGGERQRLKLATRLHRTGALYVLDEPTAGLHMADVDGLIALLDRLVDAGNTVIVIEHSLQVIKNADWVIDLGPGGGKHGGRVVFTGTPADLLTATGSITAEHLRRHLREDPHEDAHESPRPHAVAQTDEQTYEQTDEQVDEQVDGAALPA</sequence>
<dbReference type="InterPro" id="IPR027417">
    <property type="entry name" value="P-loop_NTPase"/>
</dbReference>
<dbReference type="PANTHER" id="PTHR43152">
    <property type="entry name" value="UVRABC SYSTEM PROTEIN A"/>
    <property type="match status" value="1"/>
</dbReference>
<comment type="subcellular location">
    <subcellularLocation>
        <location evidence="1">Cytoplasm</location>
    </subcellularLocation>
</comment>
<name>A0A9W6UYV1_9ACTN</name>
<keyword evidence="9" id="KW-0862">Zinc</keyword>
<evidence type="ECO:0000256" key="7">
    <source>
        <dbReference type="ARBA" id="ARBA00022769"/>
    </source>
</evidence>
<keyword evidence="11" id="KW-0267">Excision nuclease</keyword>
<evidence type="ECO:0000256" key="8">
    <source>
        <dbReference type="ARBA" id="ARBA00022771"/>
    </source>
</evidence>
<dbReference type="GO" id="GO:0004518">
    <property type="term" value="F:nuclease activity"/>
    <property type="evidence" value="ECO:0007669"/>
    <property type="project" value="UniProtKB-KW"/>
</dbReference>
<keyword evidence="13" id="KW-0234">DNA repair</keyword>
<evidence type="ECO:0000256" key="10">
    <source>
        <dbReference type="ARBA" id="ARBA00022840"/>
    </source>
</evidence>
<dbReference type="PANTHER" id="PTHR43152:SF2">
    <property type="entry name" value="DRUG RESISTANCE ABC TRANSPORTER"/>
    <property type="match status" value="1"/>
</dbReference>
<evidence type="ECO:0000256" key="15">
    <source>
        <dbReference type="ARBA" id="ARBA00039316"/>
    </source>
</evidence>
<dbReference type="GO" id="GO:0003677">
    <property type="term" value="F:DNA binding"/>
    <property type="evidence" value="ECO:0007669"/>
    <property type="project" value="UniProtKB-KW"/>
</dbReference>
<comment type="similarity">
    <text evidence="14">Belongs to the ABC transporter superfamily. UvrA family.</text>
</comment>
<keyword evidence="8" id="KW-0863">Zinc-finger</keyword>
<dbReference type="GO" id="GO:0005524">
    <property type="term" value="F:ATP binding"/>
    <property type="evidence" value="ECO:0007669"/>
    <property type="project" value="UniProtKB-KW"/>
</dbReference>
<gene>
    <name evidence="19" type="ORF">Arub01_58360</name>
</gene>
<comment type="caution">
    <text evidence="19">The sequence shown here is derived from an EMBL/GenBank/DDBJ whole genome shotgun (WGS) entry which is preliminary data.</text>
</comment>
<evidence type="ECO:0000256" key="6">
    <source>
        <dbReference type="ARBA" id="ARBA00022763"/>
    </source>
</evidence>
<evidence type="ECO:0000256" key="16">
    <source>
        <dbReference type="ARBA" id="ARBA00042156"/>
    </source>
</evidence>
<evidence type="ECO:0000313" key="19">
    <source>
        <dbReference type="EMBL" id="GLW67593.1"/>
    </source>
</evidence>
<evidence type="ECO:0000256" key="2">
    <source>
        <dbReference type="ARBA" id="ARBA00022490"/>
    </source>
</evidence>
<organism evidence="19 20">
    <name type="scientific">Actinomadura rubrobrunea</name>
    <dbReference type="NCBI Taxonomy" id="115335"/>
    <lineage>
        <taxon>Bacteria</taxon>
        <taxon>Bacillati</taxon>
        <taxon>Actinomycetota</taxon>
        <taxon>Actinomycetes</taxon>
        <taxon>Streptosporangiales</taxon>
        <taxon>Thermomonosporaceae</taxon>
        <taxon>Actinomadura</taxon>
    </lineage>
</organism>
<evidence type="ECO:0000256" key="4">
    <source>
        <dbReference type="ARBA" id="ARBA00022737"/>
    </source>
</evidence>